<keyword evidence="5 8" id="KW-0573">Peptidoglycan synthesis</keyword>
<reference evidence="12" key="1">
    <citation type="submission" date="2019-09" db="EMBL/GenBank/DDBJ databases">
        <title>In-depth cultivation of the pig gut microbiome towards novel bacterial diversity and tailored functional studies.</title>
        <authorList>
            <person name="Wylensek D."/>
            <person name="Hitch T.C.A."/>
            <person name="Clavel T."/>
        </authorList>
    </citation>
    <scope>NUCLEOTIDE SEQUENCE</scope>
    <source>
        <strain evidence="12">RF-744-FAT-WT-3</strain>
    </source>
</reference>
<feature type="binding site" evidence="8">
    <location>
        <position position="165"/>
    </location>
    <ligand>
        <name>UDP-N-acetyl-alpha-D-muramoyl-L-alanyl-D-glutamate</name>
        <dbReference type="ChEBI" id="CHEBI:83900"/>
    </ligand>
</feature>
<sequence length="528" mass="57769">MKLCFDSRKVEPGDTFFCIKGTVTDGHLYAGTAADKGAAVIVYSDEPMEKRPGVKYIKVDDTVEALDNAAREFFGDPSRDMVVFGVTGTNGKTTTARIISQVFSLYRKCGFMGTIGLTLDGKTIREASLTTPDALTVQESLAQVKSMGGEAMAMEISAQGITQRRVDCVDFDCGIFTNFTQDHLDNYGTMENYFNAKKRFFQSMKKDGTAVLNRDIQEFGSLRDACSCTNIVTYGLDEKDRKGLAQAASADWTRPGSGDFKDKYYDGTASSVSHVSAEEAGVTTAASAMTDNAFDPEMDYRASDIVYEVGKTSFNLCHGDQVCPVTTNLMGSYNVYNLLAAGAAMDQMGMDLQDIAEGFSHINQIPGRMQAVDEGQDFSLYVDYAHTPDGYYQILSAVRNLMPEGSRLIVVAGAPGGRDHSKRKELAEIAGEFADFVVLTTYDVRSENPDDIVVDLLTGIKDVNKCISESNRIRAIRRAVALAEPGDFVFILNKGVESFMYGPDGRMPYKGDDYYGAQAIREKMEGQL</sequence>
<keyword evidence="4 8" id="KW-0133">Cell shape</keyword>
<dbReference type="GO" id="GO:0005524">
    <property type="term" value="F:ATP binding"/>
    <property type="evidence" value="ECO:0007669"/>
    <property type="project" value="UniProtKB-UniRule"/>
</dbReference>
<keyword evidence="8" id="KW-0963">Cytoplasm</keyword>
<keyword evidence="8" id="KW-0460">Magnesium</keyword>
<comment type="caution">
    <text evidence="12">The sequence shown here is derived from an EMBL/GenBank/DDBJ whole genome shotgun (WGS) entry which is preliminary data.</text>
</comment>
<name>A0A6A8M656_9FIRM</name>
<dbReference type="GO" id="GO:0016881">
    <property type="term" value="F:acid-amino acid ligase activity"/>
    <property type="evidence" value="ECO:0007669"/>
    <property type="project" value="UniProtKB-UniRule"/>
</dbReference>
<dbReference type="Gene3D" id="3.90.190.20">
    <property type="entry name" value="Mur ligase, C-terminal domain"/>
    <property type="match status" value="1"/>
</dbReference>
<dbReference type="UniPathway" id="UPA00219"/>
<keyword evidence="8" id="KW-0067">ATP-binding</keyword>
<keyword evidence="7 8" id="KW-0961">Cell wall biogenesis/degradation</keyword>
<evidence type="ECO:0000256" key="3">
    <source>
        <dbReference type="ARBA" id="ARBA00022618"/>
    </source>
</evidence>
<dbReference type="Gene3D" id="3.40.1390.10">
    <property type="entry name" value="MurE/MurF, N-terminal domain"/>
    <property type="match status" value="1"/>
</dbReference>
<comment type="PTM">
    <text evidence="8">Carboxylation is probably crucial for Mg(2+) binding and, consequently, for the gamma-phosphate positioning of ATP.</text>
</comment>
<gene>
    <name evidence="8" type="primary">murE</name>
    <name evidence="12" type="ORF">FYJ66_04400</name>
</gene>
<evidence type="ECO:0000256" key="8">
    <source>
        <dbReference type="HAMAP-Rule" id="MF_00208"/>
    </source>
</evidence>
<dbReference type="Pfam" id="PF01225">
    <property type="entry name" value="Mur_ligase"/>
    <property type="match status" value="1"/>
</dbReference>
<comment type="caution">
    <text evidence="8">Lacks conserved residue(s) required for the propagation of feature annotation.</text>
</comment>
<evidence type="ECO:0000256" key="1">
    <source>
        <dbReference type="ARBA" id="ARBA00004752"/>
    </source>
</evidence>
<dbReference type="GO" id="GO:0008360">
    <property type="term" value="P:regulation of cell shape"/>
    <property type="evidence" value="ECO:0007669"/>
    <property type="project" value="UniProtKB-KW"/>
</dbReference>
<dbReference type="InterPro" id="IPR036615">
    <property type="entry name" value="Mur_ligase_C_dom_sf"/>
</dbReference>
<keyword evidence="8 12" id="KW-0436">Ligase</keyword>
<dbReference type="SUPFAM" id="SSF53244">
    <property type="entry name" value="MurD-like peptide ligases, peptide-binding domain"/>
    <property type="match status" value="1"/>
</dbReference>
<evidence type="ECO:0000256" key="7">
    <source>
        <dbReference type="ARBA" id="ARBA00023316"/>
    </source>
</evidence>
<dbReference type="RefSeq" id="WP_154572301.1">
    <property type="nucleotide sequence ID" value="NZ_VUNB01000003.1"/>
</dbReference>
<keyword evidence="3 8" id="KW-0132">Cell division</keyword>
<feature type="domain" description="Mur ligase C-terminal" evidence="10">
    <location>
        <begin position="367"/>
        <end position="492"/>
    </location>
</feature>
<dbReference type="GO" id="GO:0000287">
    <property type="term" value="F:magnesium ion binding"/>
    <property type="evidence" value="ECO:0007669"/>
    <property type="project" value="UniProtKB-UniRule"/>
</dbReference>
<evidence type="ECO:0000313" key="12">
    <source>
        <dbReference type="EMBL" id="MST68832.1"/>
    </source>
</evidence>
<feature type="domain" description="Mur ligase N-terminal catalytic" evidence="9">
    <location>
        <begin position="5"/>
        <end position="73"/>
    </location>
</feature>
<evidence type="ECO:0000259" key="9">
    <source>
        <dbReference type="Pfam" id="PF01225"/>
    </source>
</evidence>
<feature type="domain" description="Mur ligase central" evidence="11">
    <location>
        <begin position="86"/>
        <end position="241"/>
    </location>
</feature>
<dbReference type="InterPro" id="IPR000713">
    <property type="entry name" value="Mur_ligase_N"/>
</dbReference>
<dbReference type="EMBL" id="VUNB01000003">
    <property type="protein sequence ID" value="MST68832.1"/>
    <property type="molecule type" value="Genomic_DNA"/>
</dbReference>
<dbReference type="InterPro" id="IPR004101">
    <property type="entry name" value="Mur_ligase_C"/>
</dbReference>
<evidence type="ECO:0000259" key="10">
    <source>
        <dbReference type="Pfam" id="PF02875"/>
    </source>
</evidence>
<feature type="binding site" evidence="8">
    <location>
        <begin position="130"/>
        <end position="131"/>
    </location>
    <ligand>
        <name>UDP-N-acetyl-alpha-D-muramoyl-L-alanyl-D-glutamate</name>
        <dbReference type="ChEBI" id="CHEBI:83900"/>
    </ligand>
</feature>
<dbReference type="Pfam" id="PF08245">
    <property type="entry name" value="Mur_ligase_M"/>
    <property type="match status" value="1"/>
</dbReference>
<dbReference type="PANTHER" id="PTHR23135:SF4">
    <property type="entry name" value="UDP-N-ACETYLMURAMOYL-L-ALANYL-D-GLUTAMATE--2,6-DIAMINOPIMELATE LIGASE MURE HOMOLOG, CHLOROPLASTIC"/>
    <property type="match status" value="1"/>
</dbReference>
<dbReference type="InterPro" id="IPR013221">
    <property type="entry name" value="Mur_ligase_cen"/>
</dbReference>
<feature type="modified residue" description="N6-carboxylysine" evidence="8">
    <location>
        <position position="197"/>
    </location>
</feature>
<evidence type="ECO:0000259" key="11">
    <source>
        <dbReference type="Pfam" id="PF08245"/>
    </source>
</evidence>
<feature type="binding site" evidence="8">
    <location>
        <position position="163"/>
    </location>
    <ligand>
        <name>UDP-N-acetyl-alpha-D-muramoyl-L-alanyl-D-glutamate</name>
        <dbReference type="ChEBI" id="CHEBI:83900"/>
    </ligand>
</feature>
<dbReference type="Gene3D" id="3.40.1190.10">
    <property type="entry name" value="Mur-like, catalytic domain"/>
    <property type="match status" value="1"/>
</dbReference>
<dbReference type="GO" id="GO:0005737">
    <property type="term" value="C:cytoplasm"/>
    <property type="evidence" value="ECO:0007669"/>
    <property type="project" value="UniProtKB-SubCell"/>
</dbReference>
<feature type="binding site" evidence="8">
    <location>
        <begin position="88"/>
        <end position="94"/>
    </location>
    <ligand>
        <name>ATP</name>
        <dbReference type="ChEBI" id="CHEBI:30616"/>
    </ligand>
</feature>
<accession>A0A6A8M656</accession>
<comment type="pathway">
    <text evidence="1 8">Cell wall biogenesis; peptidoglycan biosynthesis.</text>
</comment>
<dbReference type="EC" id="6.3.2.-" evidence="8"/>
<evidence type="ECO:0000256" key="5">
    <source>
        <dbReference type="ARBA" id="ARBA00022984"/>
    </source>
</evidence>
<evidence type="ECO:0000256" key="2">
    <source>
        <dbReference type="ARBA" id="ARBA00005898"/>
    </source>
</evidence>
<dbReference type="Pfam" id="PF02875">
    <property type="entry name" value="Mur_ligase_C"/>
    <property type="match status" value="1"/>
</dbReference>
<proteinExistence type="inferred from homology"/>
<dbReference type="PANTHER" id="PTHR23135">
    <property type="entry name" value="MUR LIGASE FAMILY MEMBER"/>
    <property type="match status" value="1"/>
</dbReference>
<dbReference type="GO" id="GO:0071555">
    <property type="term" value="P:cell wall organization"/>
    <property type="evidence" value="ECO:0007669"/>
    <property type="project" value="UniProtKB-KW"/>
</dbReference>
<keyword evidence="8" id="KW-0547">Nucleotide-binding</keyword>
<dbReference type="GO" id="GO:0051301">
    <property type="term" value="P:cell division"/>
    <property type="evidence" value="ECO:0007669"/>
    <property type="project" value="UniProtKB-KW"/>
</dbReference>
<comment type="subcellular location">
    <subcellularLocation>
        <location evidence="8">Cytoplasm</location>
    </subcellularLocation>
</comment>
<dbReference type="InterPro" id="IPR005761">
    <property type="entry name" value="UDP-N-AcMur-Glu-dNH2Pim_ligase"/>
</dbReference>
<organism evidence="12">
    <name type="scientific">Baileyella intestinalis</name>
    <dbReference type="NCBI Taxonomy" id="2606709"/>
    <lineage>
        <taxon>Bacteria</taxon>
        <taxon>Bacillati</taxon>
        <taxon>Bacillota</taxon>
        <taxon>Clostridia</taxon>
        <taxon>Peptostreptococcales</taxon>
        <taxon>Anaerovoracaceae</taxon>
        <taxon>Baileyella</taxon>
    </lineage>
</organism>
<keyword evidence="6 8" id="KW-0131">Cell cycle</keyword>
<dbReference type="InterPro" id="IPR036565">
    <property type="entry name" value="Mur-like_cat_sf"/>
</dbReference>
<dbReference type="GO" id="GO:0009252">
    <property type="term" value="P:peptidoglycan biosynthetic process"/>
    <property type="evidence" value="ECO:0007669"/>
    <property type="project" value="UniProtKB-UniRule"/>
</dbReference>
<protein>
    <recommendedName>
        <fullName evidence="8">UDP-N-acetylmuramyl-tripeptide synthetase</fullName>
        <ecNumber evidence="8">6.3.2.-</ecNumber>
    </recommendedName>
    <alternativeName>
        <fullName evidence="8">UDP-MurNAc-tripeptide synthetase</fullName>
    </alternativeName>
</protein>
<comment type="function">
    <text evidence="8">Catalyzes the addition of an amino acid to the nucleotide precursor UDP-N-acetylmuramoyl-L-alanyl-D-glutamate (UMAG) in the biosynthesis of bacterial cell-wall peptidoglycan.</text>
</comment>
<evidence type="ECO:0000256" key="6">
    <source>
        <dbReference type="ARBA" id="ARBA00023306"/>
    </source>
</evidence>
<comment type="similarity">
    <text evidence="2 8">Belongs to the MurCDEF family. MurE subfamily.</text>
</comment>
<feature type="binding site" evidence="8">
    <location>
        <position position="7"/>
    </location>
    <ligand>
        <name>UDP-N-acetyl-alpha-D-muramoyl-L-alanyl-D-glutamate</name>
        <dbReference type="ChEBI" id="CHEBI:83900"/>
    </ligand>
</feature>
<feature type="binding site" evidence="8">
    <location>
        <position position="157"/>
    </location>
    <ligand>
        <name>UDP-N-acetyl-alpha-D-muramoyl-L-alanyl-D-glutamate</name>
        <dbReference type="ChEBI" id="CHEBI:83900"/>
    </ligand>
</feature>
<dbReference type="HAMAP" id="MF_00208">
    <property type="entry name" value="MurE"/>
    <property type="match status" value="1"/>
</dbReference>
<comment type="cofactor">
    <cofactor evidence="8">
        <name>Mg(2+)</name>
        <dbReference type="ChEBI" id="CHEBI:18420"/>
    </cofactor>
</comment>
<dbReference type="SUPFAM" id="SSF53623">
    <property type="entry name" value="MurD-like peptide ligases, catalytic domain"/>
    <property type="match status" value="1"/>
</dbReference>
<evidence type="ECO:0000256" key="4">
    <source>
        <dbReference type="ARBA" id="ARBA00022960"/>
    </source>
</evidence>
<dbReference type="AlphaFoldDB" id="A0A6A8M656"/>